<evidence type="ECO:0000256" key="6">
    <source>
        <dbReference type="ARBA" id="ARBA00022692"/>
    </source>
</evidence>
<dbReference type="CDD" id="cd20070">
    <property type="entry name" value="5TM_YidC_Alb3"/>
    <property type="match status" value="1"/>
</dbReference>
<keyword evidence="5 13" id="KW-1003">Cell membrane</keyword>
<gene>
    <name evidence="13 17" type="primary">yidC</name>
    <name evidence="17" type="ORF">NEE14_007500</name>
</gene>
<evidence type="ECO:0000313" key="17">
    <source>
        <dbReference type="EMBL" id="WWV67783.1"/>
    </source>
</evidence>
<dbReference type="CDD" id="cd19961">
    <property type="entry name" value="EcYidC-like_peri"/>
    <property type="match status" value="1"/>
</dbReference>
<evidence type="ECO:0000256" key="13">
    <source>
        <dbReference type="HAMAP-Rule" id="MF_01810"/>
    </source>
</evidence>
<feature type="domain" description="Membrane insertase YidC/Oxa/ALB C-terminal" evidence="15">
    <location>
        <begin position="378"/>
        <end position="579"/>
    </location>
</feature>
<evidence type="ECO:0000256" key="12">
    <source>
        <dbReference type="ARBA" id="ARBA00033342"/>
    </source>
</evidence>
<comment type="similarity">
    <text evidence="2 13">Belongs to the OXA1/ALB3/YidC family. Type 1 subfamily.</text>
</comment>
<feature type="region of interest" description="Disordered" evidence="14">
    <location>
        <begin position="602"/>
        <end position="645"/>
    </location>
</feature>
<dbReference type="InterPro" id="IPR028055">
    <property type="entry name" value="YidC/Oxa/ALB_C"/>
</dbReference>
<keyword evidence="9 13" id="KW-0472">Membrane</keyword>
<evidence type="ECO:0000256" key="4">
    <source>
        <dbReference type="ARBA" id="ARBA00022448"/>
    </source>
</evidence>
<dbReference type="PANTHER" id="PTHR12428:SF65">
    <property type="entry name" value="CYTOCHROME C OXIDASE ASSEMBLY PROTEIN COX18, MITOCHONDRIAL"/>
    <property type="match status" value="1"/>
</dbReference>
<feature type="domain" description="Membrane insertase YidC N-terminal" evidence="16">
    <location>
        <begin position="92"/>
        <end position="363"/>
    </location>
</feature>
<dbReference type="InterPro" id="IPR019998">
    <property type="entry name" value="Membr_insert_YidC"/>
</dbReference>
<dbReference type="PRINTS" id="PR00701">
    <property type="entry name" value="60KDINNERMP"/>
</dbReference>
<feature type="compositionally biased region" description="Basic and acidic residues" evidence="14">
    <location>
        <begin position="607"/>
        <end position="638"/>
    </location>
</feature>
<evidence type="ECO:0000256" key="11">
    <source>
        <dbReference type="ARBA" id="ARBA00033245"/>
    </source>
</evidence>
<keyword evidence="18" id="KW-1185">Reference proteome</keyword>
<accession>A0ABZ2IVB2</accession>
<comment type="subcellular location">
    <subcellularLocation>
        <location evidence="1">Cell inner membrane</location>
        <topology evidence="1">Multi-pass membrane protein</topology>
    </subcellularLocation>
    <subcellularLocation>
        <location evidence="13">Cell membrane</location>
        <topology evidence="13">Multi-pass membrane protein</topology>
    </subcellularLocation>
</comment>
<dbReference type="EMBL" id="CP146284">
    <property type="protein sequence ID" value="WWV67783.1"/>
    <property type="molecule type" value="Genomic_DNA"/>
</dbReference>
<dbReference type="PANTHER" id="PTHR12428">
    <property type="entry name" value="OXA1"/>
    <property type="match status" value="1"/>
</dbReference>
<feature type="transmembrane region" description="Helical" evidence="13">
    <location>
        <begin position="502"/>
        <end position="521"/>
    </location>
</feature>
<sequence length="645" mass="74807">MDKNTIIGFVLIGIVLFGFSWLNRPTPEQIEAQRRYQDSIAQIEMAKQAEQEKQQADPMASFNNLPDSVKQDRLSSSFGSFATAMTGKEEFVTLENEKVSVKLSSKGGRVVSATLKEYDNYKGEPLVLFDQEESFFDLSLVTAANQRVNTKDMFFTPIKGNDPNAVTMRLQLNEGSYLDFIYALQPDDYRMDYSIKGTGLNGVLSPATETLTLTWVQDIRQQEKGRKFENRYVGLYYKVANDDVENLSETSNDNKSVKESLQWIGYKDMFFSTVLASKDGFTDVKFDSKMYNAGEYMKNFHTTASIAFDLNGTKSTDFQYFFVPNKYSLLKDYNDIVSDGPELRLEKLVPLGWGIFRWVNQYFIIPLFNFLGSFIGNYGWLIFLMTVIVKLILFPLTYKSYMSSAKMRVLRPQVEEINAKYPNQDQAMERQRQIMELYNRAGASPMSGCIPMLLQMPILIALFMFFPSAIELRHESFLWAHDLSTYDAIISWDAQIPLISTYFGNHISLFCLLMTITNIIYTKYNMEMTNTGQQQMPGMKAVMYLMPLMFLFIFNSYASGLTYYYFISTLITIAQTLFFRYTIDEEKLLAKLEANKRRPMKKSGFMKRLEEAQRMQQEQLKRQQDQLKHQREQREQQKSNRHKQS</sequence>
<dbReference type="InterPro" id="IPR047196">
    <property type="entry name" value="YidC_ALB_C"/>
</dbReference>
<evidence type="ECO:0000313" key="18">
    <source>
        <dbReference type="Proteomes" id="UP001320603"/>
    </source>
</evidence>
<feature type="transmembrane region" description="Helical" evidence="13">
    <location>
        <begin position="541"/>
        <end position="558"/>
    </location>
</feature>
<evidence type="ECO:0000256" key="10">
    <source>
        <dbReference type="ARBA" id="ARBA00023186"/>
    </source>
</evidence>
<organism evidence="17 18">
    <name type="scientific">Parabacteroides absconsus</name>
    <dbReference type="NCBI Taxonomy" id="2951805"/>
    <lineage>
        <taxon>Bacteria</taxon>
        <taxon>Pseudomonadati</taxon>
        <taxon>Bacteroidota</taxon>
        <taxon>Bacteroidia</taxon>
        <taxon>Bacteroidales</taxon>
        <taxon>Tannerellaceae</taxon>
        <taxon>Parabacteroides</taxon>
    </lineage>
</organism>
<dbReference type="Gene3D" id="2.70.98.90">
    <property type="match status" value="1"/>
</dbReference>
<keyword evidence="6 13" id="KW-0812">Transmembrane</keyword>
<evidence type="ECO:0000259" key="16">
    <source>
        <dbReference type="Pfam" id="PF14849"/>
    </source>
</evidence>
<dbReference type="InterPro" id="IPR028053">
    <property type="entry name" value="Membr_insert_YidC_N"/>
</dbReference>
<dbReference type="Proteomes" id="UP001320603">
    <property type="component" value="Chromosome"/>
</dbReference>
<proteinExistence type="inferred from homology"/>
<dbReference type="NCBIfam" id="TIGR03593">
    <property type="entry name" value="yidC_nterm"/>
    <property type="match status" value="1"/>
</dbReference>
<dbReference type="NCBIfam" id="NF002356">
    <property type="entry name" value="PRK01318.2-3"/>
    <property type="match status" value="1"/>
</dbReference>
<evidence type="ECO:0000256" key="5">
    <source>
        <dbReference type="ARBA" id="ARBA00022475"/>
    </source>
</evidence>
<evidence type="ECO:0000256" key="14">
    <source>
        <dbReference type="SAM" id="MobiDB-lite"/>
    </source>
</evidence>
<protein>
    <recommendedName>
        <fullName evidence="3 13">Membrane protein insertase YidC</fullName>
    </recommendedName>
    <alternativeName>
        <fullName evidence="12 13">Foldase YidC</fullName>
    </alternativeName>
    <alternativeName>
        <fullName evidence="11 13">Membrane integrase YidC</fullName>
    </alternativeName>
    <alternativeName>
        <fullName evidence="13">Membrane protein YidC</fullName>
    </alternativeName>
</protein>
<dbReference type="RefSeq" id="WP_251968172.1">
    <property type="nucleotide sequence ID" value="NZ_CP146284.1"/>
</dbReference>
<evidence type="ECO:0000256" key="8">
    <source>
        <dbReference type="ARBA" id="ARBA00022989"/>
    </source>
</evidence>
<feature type="transmembrane region" description="Helical" evidence="13">
    <location>
        <begin position="6"/>
        <end position="23"/>
    </location>
</feature>
<feature type="transmembrane region" description="Helical" evidence="13">
    <location>
        <begin position="378"/>
        <end position="398"/>
    </location>
</feature>
<evidence type="ECO:0000256" key="7">
    <source>
        <dbReference type="ARBA" id="ARBA00022927"/>
    </source>
</evidence>
<evidence type="ECO:0000256" key="2">
    <source>
        <dbReference type="ARBA" id="ARBA00010527"/>
    </source>
</evidence>
<name>A0ABZ2IVB2_9BACT</name>
<keyword evidence="7 13" id="KW-0653">Protein transport</keyword>
<dbReference type="HAMAP" id="MF_01810">
    <property type="entry name" value="YidC_type1"/>
    <property type="match status" value="1"/>
</dbReference>
<dbReference type="Pfam" id="PF02096">
    <property type="entry name" value="60KD_IMP"/>
    <property type="match status" value="1"/>
</dbReference>
<feature type="transmembrane region" description="Helical" evidence="13">
    <location>
        <begin position="449"/>
        <end position="470"/>
    </location>
</feature>
<keyword evidence="8 13" id="KW-1133">Transmembrane helix</keyword>
<evidence type="ECO:0000256" key="1">
    <source>
        <dbReference type="ARBA" id="ARBA00004429"/>
    </source>
</evidence>
<dbReference type="NCBIfam" id="TIGR03592">
    <property type="entry name" value="yidC_oxa1_cterm"/>
    <property type="match status" value="1"/>
</dbReference>
<evidence type="ECO:0000256" key="3">
    <source>
        <dbReference type="ARBA" id="ARBA00015325"/>
    </source>
</evidence>
<reference evidence="17 18" key="1">
    <citation type="submission" date="2024-02" db="EMBL/GenBank/DDBJ databases">
        <title>Whole genome sequencing of Parabacteroides sp. AD58.</title>
        <authorList>
            <person name="Chaplin A.V."/>
            <person name="Pikina A.P."/>
            <person name="Sokolova S.R."/>
            <person name="Korostin D.O."/>
            <person name="Efimov B.A."/>
        </authorList>
    </citation>
    <scope>NUCLEOTIDE SEQUENCE [LARGE SCALE GENOMIC DNA]</scope>
    <source>
        <strain evidence="17 18">AD58</strain>
    </source>
</reference>
<keyword evidence="4 13" id="KW-0813">Transport</keyword>
<dbReference type="Pfam" id="PF14849">
    <property type="entry name" value="YidC_periplas"/>
    <property type="match status" value="1"/>
</dbReference>
<dbReference type="InterPro" id="IPR038221">
    <property type="entry name" value="YidC_periplasmic_sf"/>
</dbReference>
<dbReference type="InterPro" id="IPR001708">
    <property type="entry name" value="YidC/ALB3/OXA1/COX18"/>
</dbReference>
<keyword evidence="10 13" id="KW-0143">Chaperone</keyword>
<comment type="function">
    <text evidence="13">Required for the insertion and/or proper folding and/or complex formation of integral membrane proteins into the membrane. Involved in integration of membrane proteins that insert both dependently and independently of the Sec translocase complex, as well as at least some lipoproteins. Aids folding of multispanning membrane proteins.</text>
</comment>
<evidence type="ECO:0000256" key="9">
    <source>
        <dbReference type="ARBA" id="ARBA00023136"/>
    </source>
</evidence>
<comment type="subunit">
    <text evidence="13">Interacts with the Sec translocase complex via SecD. Specifically interacts with transmembrane segments of nascent integral membrane proteins during membrane integration.</text>
</comment>
<evidence type="ECO:0000259" key="15">
    <source>
        <dbReference type="Pfam" id="PF02096"/>
    </source>
</evidence>